<sequence>MTTTKVYAVHITNNTVLSANRTSPSKPPICSAILLRSEPPTRPHGTFSFVFSINSAITGSIFCKPPARKPLPRVRKPNLHSDRGQDSNPCAWRSLGPQSAHGSTVPRRPLGFNICLEHVCLVYRHYMAASFLLKMEGAEHQFAITATTANQTTCIFQSYPGWNLSSHQTFTKPTINIPYSTIEWQKNIANPLDATGRQKDTHYQKYIWKSTTSVHLMAVGKLT</sequence>
<feature type="region of interest" description="Disordered" evidence="1">
    <location>
        <begin position="68"/>
        <end position="103"/>
    </location>
</feature>
<dbReference type="Proteomes" id="UP000324222">
    <property type="component" value="Unassembled WGS sequence"/>
</dbReference>
<feature type="compositionally biased region" description="Basic residues" evidence="1">
    <location>
        <begin position="68"/>
        <end position="78"/>
    </location>
</feature>
<gene>
    <name evidence="2" type="ORF">E2C01_006699</name>
</gene>
<accession>A0A5B7CX10</accession>
<proteinExistence type="predicted"/>
<evidence type="ECO:0000313" key="2">
    <source>
        <dbReference type="EMBL" id="MPC13949.1"/>
    </source>
</evidence>
<dbReference type="AlphaFoldDB" id="A0A5B7CX10"/>
<protein>
    <submittedName>
        <fullName evidence="2">Uncharacterized protein</fullName>
    </submittedName>
</protein>
<keyword evidence="3" id="KW-1185">Reference proteome</keyword>
<name>A0A5B7CX10_PORTR</name>
<comment type="caution">
    <text evidence="2">The sequence shown here is derived from an EMBL/GenBank/DDBJ whole genome shotgun (WGS) entry which is preliminary data.</text>
</comment>
<evidence type="ECO:0000256" key="1">
    <source>
        <dbReference type="SAM" id="MobiDB-lite"/>
    </source>
</evidence>
<dbReference type="EMBL" id="VSRR010000318">
    <property type="protein sequence ID" value="MPC13949.1"/>
    <property type="molecule type" value="Genomic_DNA"/>
</dbReference>
<reference evidence="2 3" key="1">
    <citation type="submission" date="2019-05" db="EMBL/GenBank/DDBJ databases">
        <title>Another draft genome of Portunus trituberculatus and its Hox gene families provides insights of decapod evolution.</title>
        <authorList>
            <person name="Jeong J.-H."/>
            <person name="Song I."/>
            <person name="Kim S."/>
            <person name="Choi T."/>
            <person name="Kim D."/>
            <person name="Ryu S."/>
            <person name="Kim W."/>
        </authorList>
    </citation>
    <scope>NUCLEOTIDE SEQUENCE [LARGE SCALE GENOMIC DNA]</scope>
    <source>
        <tissue evidence="2">Muscle</tissue>
    </source>
</reference>
<evidence type="ECO:0000313" key="3">
    <source>
        <dbReference type="Proteomes" id="UP000324222"/>
    </source>
</evidence>
<organism evidence="2 3">
    <name type="scientific">Portunus trituberculatus</name>
    <name type="common">Swimming crab</name>
    <name type="synonym">Neptunus trituberculatus</name>
    <dbReference type="NCBI Taxonomy" id="210409"/>
    <lineage>
        <taxon>Eukaryota</taxon>
        <taxon>Metazoa</taxon>
        <taxon>Ecdysozoa</taxon>
        <taxon>Arthropoda</taxon>
        <taxon>Crustacea</taxon>
        <taxon>Multicrustacea</taxon>
        <taxon>Malacostraca</taxon>
        <taxon>Eumalacostraca</taxon>
        <taxon>Eucarida</taxon>
        <taxon>Decapoda</taxon>
        <taxon>Pleocyemata</taxon>
        <taxon>Brachyura</taxon>
        <taxon>Eubrachyura</taxon>
        <taxon>Portunoidea</taxon>
        <taxon>Portunidae</taxon>
        <taxon>Portuninae</taxon>
        <taxon>Portunus</taxon>
    </lineage>
</organism>